<proteinExistence type="predicted"/>
<dbReference type="EMBL" id="ML979139">
    <property type="protein sequence ID" value="KAF1913331.1"/>
    <property type="molecule type" value="Genomic_DNA"/>
</dbReference>
<keyword evidence="3" id="KW-1185">Reference proteome</keyword>
<evidence type="ECO:0000313" key="2">
    <source>
        <dbReference type="EMBL" id="KAF1913331.1"/>
    </source>
</evidence>
<feature type="region of interest" description="Disordered" evidence="1">
    <location>
        <begin position="278"/>
        <end position="307"/>
    </location>
</feature>
<protein>
    <submittedName>
        <fullName evidence="2">Uncharacterized protein</fullName>
    </submittedName>
</protein>
<sequence length="307" mass="33089">MSSTKPTLASNASAASITSLRSSLSFCLPTSLSFLTSPIWQQTPWVPRLSPTLHPSSPITPADADTISAYLSHAISSTAIQHALLFCTSPSHGPDLFVVFPHTTTPPATHEPFLRTWHDQIVKPAFDRSWRDSHLTRVHGAENDSSTRILAPNGVSTSHDALRAAGFVARLRRGAEGSVAAAWPASSVVLDEAWDAVTGMLRNHPDLTPEFQDPVLLAVYRAEILFAEDLDGRDVYASVGREWDKYVDAGRVVEGSFGVVIQAVMGVGVEEVEDGGVGREFKRTAENGEGDGGEAVDGHRAKRRKAE</sequence>
<dbReference type="OrthoDB" id="3774700at2759"/>
<evidence type="ECO:0000256" key="1">
    <source>
        <dbReference type="SAM" id="MobiDB-lite"/>
    </source>
</evidence>
<name>A0A6A5QCJ8_AMPQU</name>
<dbReference type="AlphaFoldDB" id="A0A6A5QCJ8"/>
<reference evidence="2" key="1">
    <citation type="journal article" date="2020" name="Stud. Mycol.">
        <title>101 Dothideomycetes genomes: a test case for predicting lifestyles and emergence of pathogens.</title>
        <authorList>
            <person name="Haridas S."/>
            <person name="Albert R."/>
            <person name="Binder M."/>
            <person name="Bloem J."/>
            <person name="Labutti K."/>
            <person name="Salamov A."/>
            <person name="Andreopoulos B."/>
            <person name="Baker S."/>
            <person name="Barry K."/>
            <person name="Bills G."/>
            <person name="Bluhm B."/>
            <person name="Cannon C."/>
            <person name="Castanera R."/>
            <person name="Culley D."/>
            <person name="Daum C."/>
            <person name="Ezra D."/>
            <person name="Gonzalez J."/>
            <person name="Henrissat B."/>
            <person name="Kuo A."/>
            <person name="Liang C."/>
            <person name="Lipzen A."/>
            <person name="Lutzoni F."/>
            <person name="Magnuson J."/>
            <person name="Mondo S."/>
            <person name="Nolan M."/>
            <person name="Ohm R."/>
            <person name="Pangilinan J."/>
            <person name="Park H.-J."/>
            <person name="Ramirez L."/>
            <person name="Alfaro M."/>
            <person name="Sun H."/>
            <person name="Tritt A."/>
            <person name="Yoshinaga Y."/>
            <person name="Zwiers L.-H."/>
            <person name="Turgeon B."/>
            <person name="Goodwin S."/>
            <person name="Spatafora J."/>
            <person name="Crous P."/>
            <person name="Grigoriev I."/>
        </authorList>
    </citation>
    <scope>NUCLEOTIDE SEQUENCE</scope>
    <source>
        <strain evidence="2">HMLAC05119</strain>
    </source>
</reference>
<evidence type="ECO:0000313" key="3">
    <source>
        <dbReference type="Proteomes" id="UP000800096"/>
    </source>
</evidence>
<dbReference type="Proteomes" id="UP000800096">
    <property type="component" value="Unassembled WGS sequence"/>
</dbReference>
<gene>
    <name evidence="2" type="ORF">BDU57DRAFT_504426</name>
</gene>
<organism evidence="2 3">
    <name type="scientific">Ampelomyces quisqualis</name>
    <name type="common">Powdery mildew agent</name>
    <dbReference type="NCBI Taxonomy" id="50730"/>
    <lineage>
        <taxon>Eukaryota</taxon>
        <taxon>Fungi</taxon>
        <taxon>Dikarya</taxon>
        <taxon>Ascomycota</taxon>
        <taxon>Pezizomycotina</taxon>
        <taxon>Dothideomycetes</taxon>
        <taxon>Pleosporomycetidae</taxon>
        <taxon>Pleosporales</taxon>
        <taxon>Pleosporineae</taxon>
        <taxon>Phaeosphaeriaceae</taxon>
        <taxon>Ampelomyces</taxon>
    </lineage>
</organism>
<accession>A0A6A5QCJ8</accession>